<dbReference type="AlphaFoldDB" id="A0A495JBB0"/>
<proteinExistence type="predicted"/>
<reference evidence="1 2" key="1">
    <citation type="submission" date="2018-10" db="EMBL/GenBank/DDBJ databases">
        <title>Sequencing the genomes of 1000 actinobacteria strains.</title>
        <authorList>
            <person name="Klenk H.-P."/>
        </authorList>
    </citation>
    <scope>NUCLEOTIDE SEQUENCE [LARGE SCALE GENOMIC DNA]</scope>
    <source>
        <strain evidence="1 2">DSM 45175</strain>
    </source>
</reference>
<accession>A0A495JBB0</accession>
<organism evidence="1 2">
    <name type="scientific">Micromonospora pisi</name>
    <dbReference type="NCBI Taxonomy" id="589240"/>
    <lineage>
        <taxon>Bacteria</taxon>
        <taxon>Bacillati</taxon>
        <taxon>Actinomycetota</taxon>
        <taxon>Actinomycetes</taxon>
        <taxon>Micromonosporales</taxon>
        <taxon>Micromonosporaceae</taxon>
        <taxon>Micromonospora</taxon>
    </lineage>
</organism>
<comment type="caution">
    <text evidence="1">The sequence shown here is derived from an EMBL/GenBank/DDBJ whole genome shotgun (WGS) entry which is preliminary data.</text>
</comment>
<sequence length="36" mass="3571">MPASISFGILGDCLEVADNVAGVVGYATARTSAARS</sequence>
<keyword evidence="2" id="KW-1185">Reference proteome</keyword>
<evidence type="ECO:0000313" key="2">
    <source>
        <dbReference type="Proteomes" id="UP000277671"/>
    </source>
</evidence>
<name>A0A495JBB0_9ACTN</name>
<evidence type="ECO:0000313" key="1">
    <source>
        <dbReference type="EMBL" id="RKR86123.1"/>
    </source>
</evidence>
<dbReference type="EMBL" id="RBKT01000001">
    <property type="protein sequence ID" value="RKR86123.1"/>
    <property type="molecule type" value="Genomic_DNA"/>
</dbReference>
<dbReference type="Proteomes" id="UP000277671">
    <property type="component" value="Unassembled WGS sequence"/>
</dbReference>
<gene>
    <name evidence="1" type="ORF">BDK92_0345</name>
</gene>
<protein>
    <submittedName>
        <fullName evidence="1">Uncharacterized protein</fullName>
    </submittedName>
</protein>